<accession>A0A1C6RU34</accession>
<comment type="cofactor">
    <cofactor evidence="4">
        <name>FAD</name>
        <dbReference type="ChEBI" id="CHEBI:57692"/>
    </cofactor>
</comment>
<organism evidence="7 8">
    <name type="scientific">Micromonospora pallida</name>
    <dbReference type="NCBI Taxonomy" id="145854"/>
    <lineage>
        <taxon>Bacteria</taxon>
        <taxon>Bacillati</taxon>
        <taxon>Actinomycetota</taxon>
        <taxon>Actinomycetes</taxon>
        <taxon>Micromonosporales</taxon>
        <taxon>Micromonosporaceae</taxon>
        <taxon>Micromonospora</taxon>
    </lineage>
</organism>
<dbReference type="Gene3D" id="1.20.140.10">
    <property type="entry name" value="Butyryl-CoA Dehydrogenase, subunit A, domain 3"/>
    <property type="match status" value="1"/>
</dbReference>
<dbReference type="AlphaFoldDB" id="A0A1C6RU34"/>
<evidence type="ECO:0000256" key="3">
    <source>
        <dbReference type="ARBA" id="ARBA00022827"/>
    </source>
</evidence>
<evidence type="ECO:0000256" key="4">
    <source>
        <dbReference type="RuleBase" id="RU362125"/>
    </source>
</evidence>
<evidence type="ECO:0000256" key="1">
    <source>
        <dbReference type="ARBA" id="ARBA00009347"/>
    </source>
</evidence>
<reference evidence="8" key="1">
    <citation type="submission" date="2016-06" db="EMBL/GenBank/DDBJ databases">
        <authorList>
            <person name="Varghese N."/>
            <person name="Submissions Spin"/>
        </authorList>
    </citation>
    <scope>NUCLEOTIDE SEQUENCE [LARGE SCALE GENOMIC DNA]</scope>
    <source>
        <strain evidence="8">DSM 43817</strain>
    </source>
</reference>
<dbReference type="PANTHER" id="PTHR43884">
    <property type="entry name" value="ACYL-COA DEHYDROGENASE"/>
    <property type="match status" value="1"/>
</dbReference>
<dbReference type="Pfam" id="PF00441">
    <property type="entry name" value="Acyl-CoA_dh_1"/>
    <property type="match status" value="1"/>
</dbReference>
<proteinExistence type="inferred from homology"/>
<dbReference type="InterPro" id="IPR009100">
    <property type="entry name" value="AcylCoA_DH/oxidase_NM_dom_sf"/>
</dbReference>
<feature type="domain" description="Acyl-CoA oxidase/dehydrogenase middle" evidence="6">
    <location>
        <begin position="127"/>
        <end position="224"/>
    </location>
</feature>
<dbReference type="STRING" id="145854.GA0074692_0964"/>
<dbReference type="SUPFAM" id="SSF47203">
    <property type="entry name" value="Acyl-CoA dehydrogenase C-terminal domain-like"/>
    <property type="match status" value="1"/>
</dbReference>
<dbReference type="RefSeq" id="WP_091639733.1">
    <property type="nucleotide sequence ID" value="NZ_FMHW01000002.1"/>
</dbReference>
<name>A0A1C6RU34_9ACTN</name>
<dbReference type="Pfam" id="PF02770">
    <property type="entry name" value="Acyl-CoA_dh_M"/>
    <property type="match status" value="1"/>
</dbReference>
<dbReference type="InterPro" id="IPR046373">
    <property type="entry name" value="Acyl-CoA_Oxase/DH_mid-dom_sf"/>
</dbReference>
<dbReference type="PANTHER" id="PTHR43884:SF12">
    <property type="entry name" value="ISOVALERYL-COA DEHYDROGENASE, MITOCHONDRIAL-RELATED"/>
    <property type="match status" value="1"/>
</dbReference>
<dbReference type="OrthoDB" id="5427839at2"/>
<evidence type="ECO:0000313" key="7">
    <source>
        <dbReference type="EMBL" id="SCL20731.1"/>
    </source>
</evidence>
<keyword evidence="8" id="KW-1185">Reference proteome</keyword>
<keyword evidence="3 4" id="KW-0274">FAD</keyword>
<gene>
    <name evidence="7" type="ORF">GA0074692_0964</name>
</gene>
<dbReference type="EMBL" id="FMHW01000002">
    <property type="protein sequence ID" value="SCL20731.1"/>
    <property type="molecule type" value="Genomic_DNA"/>
</dbReference>
<keyword evidence="4" id="KW-0560">Oxidoreductase</keyword>
<comment type="similarity">
    <text evidence="1 4">Belongs to the acyl-CoA dehydrogenase family.</text>
</comment>
<dbReference type="Gene3D" id="2.40.110.10">
    <property type="entry name" value="Butyryl-CoA Dehydrogenase, subunit A, domain 2"/>
    <property type="match status" value="1"/>
</dbReference>
<evidence type="ECO:0000259" key="6">
    <source>
        <dbReference type="Pfam" id="PF02770"/>
    </source>
</evidence>
<feature type="domain" description="Acyl-CoA dehydrogenase/oxidase C-terminal" evidence="5">
    <location>
        <begin position="236"/>
        <end position="367"/>
    </location>
</feature>
<evidence type="ECO:0000256" key="2">
    <source>
        <dbReference type="ARBA" id="ARBA00022630"/>
    </source>
</evidence>
<evidence type="ECO:0000313" key="8">
    <source>
        <dbReference type="Proteomes" id="UP000198959"/>
    </source>
</evidence>
<sequence length="573" mass="60568">MAGDVRSAQRVAALEQQLGDPWDTANPTGFAAILAADEREEVFQAGEQALDRCGTAAELVPVASGGRLAGMDQLIRVTRPVCRRDLALWLGYGGGPFIATQNVWAAGDTDQRRTVADLVLGGGRIAAAYHELDHGSDFLRADLHARQVDSGLVLTGRKEIITNAARARYMVVFARTGAMLSPWSHSQLLVDMAAVPPDRVRHLDRFPAAGMRGVQLGGVEFLDCPVPSGSLLGAMGRGVSTALRSFQVTRVMLPAMATASLDTGLRVAQRLGVRRRLDGRLVADLPAWRQSLVDAFVDLLICDAFTTVAARGLHLLPGEASLHSAAVKYLVPGYLVGAMRRLSVLLGASFYLRTGPYAIFQKHLRDLPPALFGHAPRAACLAALLPKLPTLARRAWPSGEPAPGTLYELGTDVPELPYHQLSVSGNGRDSLSASLAAVCAALAGAGGEHQEVAALAAAFLAELRDLTPLCAGLAAEDLTPNARPAAFDLAARYATVLAASACLNVWWAAGGAGFAGDVHWIAAALRRLRRGVAQPAEPASEPSRYTSDPLWRELTSRFDGGQSFDLAAGPVAG</sequence>
<dbReference type="CDD" id="cd00567">
    <property type="entry name" value="ACAD"/>
    <property type="match status" value="1"/>
</dbReference>
<dbReference type="SUPFAM" id="SSF56645">
    <property type="entry name" value="Acyl-CoA dehydrogenase NM domain-like"/>
    <property type="match status" value="1"/>
</dbReference>
<protein>
    <submittedName>
        <fullName evidence="7">Acyl-CoA dehydrogenase</fullName>
    </submittedName>
</protein>
<keyword evidence="2 4" id="KW-0285">Flavoprotein</keyword>
<dbReference type="InterPro" id="IPR036250">
    <property type="entry name" value="AcylCo_DH-like_C"/>
</dbReference>
<dbReference type="InterPro" id="IPR009075">
    <property type="entry name" value="AcylCo_DH/oxidase_C"/>
</dbReference>
<evidence type="ECO:0000259" key="5">
    <source>
        <dbReference type="Pfam" id="PF00441"/>
    </source>
</evidence>
<dbReference type="InterPro" id="IPR006091">
    <property type="entry name" value="Acyl-CoA_Oxase/DH_mid-dom"/>
</dbReference>
<dbReference type="GO" id="GO:0003995">
    <property type="term" value="F:acyl-CoA dehydrogenase activity"/>
    <property type="evidence" value="ECO:0007669"/>
    <property type="project" value="TreeGrafter"/>
</dbReference>
<dbReference type="Proteomes" id="UP000198959">
    <property type="component" value="Unassembled WGS sequence"/>
</dbReference>